<dbReference type="InterPro" id="IPR004087">
    <property type="entry name" value="KH_dom"/>
</dbReference>
<keyword evidence="7" id="KW-0812">Transmembrane</keyword>
<evidence type="ECO:0000313" key="10">
    <source>
        <dbReference type="Proteomes" id="UP001174909"/>
    </source>
</evidence>
<evidence type="ECO:0000256" key="7">
    <source>
        <dbReference type="SAM" id="Phobius"/>
    </source>
</evidence>
<dbReference type="Proteomes" id="UP001174909">
    <property type="component" value="Unassembled WGS sequence"/>
</dbReference>
<dbReference type="Gene3D" id="3.30.1370.10">
    <property type="entry name" value="K Homology domain, type 1"/>
    <property type="match status" value="1"/>
</dbReference>
<reference evidence="9" key="1">
    <citation type="submission" date="2023-03" db="EMBL/GenBank/DDBJ databases">
        <authorList>
            <person name="Steffen K."/>
            <person name="Cardenas P."/>
        </authorList>
    </citation>
    <scope>NUCLEOTIDE SEQUENCE</scope>
</reference>
<keyword evidence="4 5" id="KW-0694">RNA-binding</keyword>
<feature type="transmembrane region" description="Helical" evidence="7">
    <location>
        <begin position="7"/>
        <end position="28"/>
    </location>
</feature>
<dbReference type="GO" id="GO:0004519">
    <property type="term" value="F:endonuclease activity"/>
    <property type="evidence" value="ECO:0007669"/>
    <property type="project" value="UniProtKB-KW"/>
</dbReference>
<keyword evidence="1" id="KW-0540">Nuclease</keyword>
<dbReference type="AlphaFoldDB" id="A0AA35WXN0"/>
<dbReference type="InterPro" id="IPR004088">
    <property type="entry name" value="KH_dom_type_1"/>
</dbReference>
<dbReference type="SMART" id="SM00471">
    <property type="entry name" value="HDc"/>
    <property type="match status" value="1"/>
</dbReference>
<keyword evidence="7" id="KW-0472">Membrane</keyword>
<dbReference type="SUPFAM" id="SSF109604">
    <property type="entry name" value="HD-domain/PDEase-like"/>
    <property type="match status" value="1"/>
</dbReference>
<feature type="domain" description="HD" evidence="8">
    <location>
        <begin position="337"/>
        <end position="429"/>
    </location>
</feature>
<dbReference type="GO" id="GO:0016020">
    <property type="term" value="C:membrane"/>
    <property type="evidence" value="ECO:0007669"/>
    <property type="project" value="InterPro"/>
</dbReference>
<comment type="caution">
    <text evidence="9">The sequence shown here is derived from an EMBL/GenBank/DDBJ whole genome shotgun (WGS) entry which is preliminary data.</text>
</comment>
<dbReference type="Pfam" id="PF01966">
    <property type="entry name" value="HD"/>
    <property type="match status" value="1"/>
</dbReference>
<feature type="non-terminal residue" evidence="9">
    <location>
        <position position="1"/>
    </location>
</feature>
<dbReference type="PROSITE" id="PS50084">
    <property type="entry name" value="KH_TYPE_1"/>
    <property type="match status" value="1"/>
</dbReference>
<feature type="region of interest" description="Disordered" evidence="6">
    <location>
        <begin position="93"/>
        <end position="139"/>
    </location>
</feature>
<name>A0AA35WXN0_GEOBA</name>
<proteinExistence type="inferred from homology"/>
<sequence>EVSILEIAIFSILAVLIGLSIGALGGYFGRGLLQKKSYAAAQSEAAQILEDVADERRAIIIEGKEEALKFRTDAEAEIRERRSEVQRTEQRIANRQENVERRATNLERRERKLSDKAKRKQRLQEMKQEHKQQQDAMRSEQLTKLEEIGQLSMSDARNELMYSAEQEIEHDLAIRYRDFEEQARAEANEKARNILALAIHRFAADVVSEATVTTVQLPSDDMKGRLIGREGRNIRAIEKATGVDLIIDDTPEAVTLSCFDPVRREIARLAVTNLVSDGRIHPARIEEMVGRSEKEVSELIWKSGEEAALEVGVRGLHPDIVRLLGRLKYRYSYGENVLQHSIEVAHLSSMIASEVGANVKVAMAGGLLHDLGKALSHEVEGPHAEIGADIASKHSVAKAVCTCIAEHHDDVMSSTEAFIVSAADAISAARPGSRRDTAENYIKRLQAWKKSGAHLTAWRSATLFRRAAKCA</sequence>
<dbReference type="EMBL" id="CASHTH010002955">
    <property type="protein sequence ID" value="CAI8037673.1"/>
    <property type="molecule type" value="Genomic_DNA"/>
</dbReference>
<protein>
    <submittedName>
        <fullName evidence="9">Ribonuclease Y</fullName>
    </submittedName>
</protein>
<evidence type="ECO:0000256" key="6">
    <source>
        <dbReference type="SAM" id="MobiDB-lite"/>
    </source>
</evidence>
<dbReference type="InterPro" id="IPR017705">
    <property type="entry name" value="Ribonuclease_Y"/>
</dbReference>
<dbReference type="PANTHER" id="PTHR12826:SF15">
    <property type="entry name" value="RIBONUCLEASE Y"/>
    <property type="match status" value="1"/>
</dbReference>
<keyword evidence="3" id="KW-0378">Hydrolase</keyword>
<dbReference type="CDD" id="cd22431">
    <property type="entry name" value="KH-I_RNaseY"/>
    <property type="match status" value="1"/>
</dbReference>
<dbReference type="InterPro" id="IPR036612">
    <property type="entry name" value="KH_dom_type_1_sf"/>
</dbReference>
<dbReference type="Pfam" id="PF12072">
    <property type="entry name" value="RNase_Y_N"/>
    <property type="match status" value="1"/>
</dbReference>
<evidence type="ECO:0000256" key="4">
    <source>
        <dbReference type="ARBA" id="ARBA00022884"/>
    </source>
</evidence>
<evidence type="ECO:0000259" key="8">
    <source>
        <dbReference type="PROSITE" id="PS51831"/>
    </source>
</evidence>
<dbReference type="InterPro" id="IPR022711">
    <property type="entry name" value="RNase_Y_N"/>
</dbReference>
<keyword evidence="10" id="KW-1185">Reference proteome</keyword>
<evidence type="ECO:0000256" key="1">
    <source>
        <dbReference type="ARBA" id="ARBA00022722"/>
    </source>
</evidence>
<dbReference type="GO" id="GO:0003723">
    <property type="term" value="F:RNA binding"/>
    <property type="evidence" value="ECO:0007669"/>
    <property type="project" value="UniProtKB-UniRule"/>
</dbReference>
<dbReference type="CDD" id="cd00077">
    <property type="entry name" value="HDc"/>
    <property type="match status" value="1"/>
</dbReference>
<dbReference type="GO" id="GO:0006402">
    <property type="term" value="P:mRNA catabolic process"/>
    <property type="evidence" value="ECO:0007669"/>
    <property type="project" value="InterPro"/>
</dbReference>
<accession>A0AA35WXN0</accession>
<dbReference type="InterPro" id="IPR006674">
    <property type="entry name" value="HD_domain"/>
</dbReference>
<dbReference type="InterPro" id="IPR006675">
    <property type="entry name" value="HDIG_dom"/>
</dbReference>
<dbReference type="GO" id="GO:0016787">
    <property type="term" value="F:hydrolase activity"/>
    <property type="evidence" value="ECO:0007669"/>
    <property type="project" value="UniProtKB-KW"/>
</dbReference>
<evidence type="ECO:0000256" key="2">
    <source>
        <dbReference type="ARBA" id="ARBA00022759"/>
    </source>
</evidence>
<dbReference type="PROSITE" id="PS51831">
    <property type="entry name" value="HD"/>
    <property type="match status" value="1"/>
</dbReference>
<dbReference type="Pfam" id="PF00013">
    <property type="entry name" value="KH_1"/>
    <property type="match status" value="1"/>
</dbReference>
<keyword evidence="2" id="KW-0255">Endonuclease</keyword>
<dbReference type="SUPFAM" id="SSF54791">
    <property type="entry name" value="Eukaryotic type KH-domain (KH-domain type I)"/>
    <property type="match status" value="1"/>
</dbReference>
<dbReference type="PANTHER" id="PTHR12826">
    <property type="entry name" value="RIBONUCLEASE Y"/>
    <property type="match status" value="1"/>
</dbReference>
<gene>
    <name evidence="9" type="ORF">GBAR_LOCUS21085</name>
</gene>
<dbReference type="InterPro" id="IPR003607">
    <property type="entry name" value="HD/PDEase_dom"/>
</dbReference>
<evidence type="ECO:0000313" key="9">
    <source>
        <dbReference type="EMBL" id="CAI8037673.1"/>
    </source>
</evidence>
<evidence type="ECO:0000256" key="5">
    <source>
        <dbReference type="PROSITE-ProRule" id="PRU00117"/>
    </source>
</evidence>
<dbReference type="SMART" id="SM00322">
    <property type="entry name" value="KH"/>
    <property type="match status" value="1"/>
</dbReference>
<dbReference type="HAMAP" id="MF_00335">
    <property type="entry name" value="RNase_Y"/>
    <property type="match status" value="1"/>
</dbReference>
<organism evidence="9 10">
    <name type="scientific">Geodia barretti</name>
    <name type="common">Barrett's horny sponge</name>
    <dbReference type="NCBI Taxonomy" id="519541"/>
    <lineage>
        <taxon>Eukaryota</taxon>
        <taxon>Metazoa</taxon>
        <taxon>Porifera</taxon>
        <taxon>Demospongiae</taxon>
        <taxon>Heteroscleromorpha</taxon>
        <taxon>Tetractinellida</taxon>
        <taxon>Astrophorina</taxon>
        <taxon>Geodiidae</taxon>
        <taxon>Geodia</taxon>
    </lineage>
</organism>
<dbReference type="NCBIfam" id="TIGR00277">
    <property type="entry name" value="HDIG"/>
    <property type="match status" value="1"/>
</dbReference>
<keyword evidence="7" id="KW-1133">Transmembrane helix</keyword>
<dbReference type="Gene3D" id="1.10.3210.10">
    <property type="entry name" value="Hypothetical protein af1432"/>
    <property type="match status" value="1"/>
</dbReference>
<evidence type="ECO:0000256" key="3">
    <source>
        <dbReference type="ARBA" id="ARBA00022801"/>
    </source>
</evidence>
<dbReference type="NCBIfam" id="TIGR03319">
    <property type="entry name" value="RNase_Y"/>
    <property type="match status" value="1"/>
</dbReference>